<dbReference type="EMBL" id="KZ819194">
    <property type="protein sequence ID" value="PWY99791.1"/>
    <property type="molecule type" value="Genomic_DNA"/>
</dbReference>
<protein>
    <submittedName>
        <fullName evidence="1">Uncharacterized protein</fullName>
    </submittedName>
</protein>
<dbReference type="Proteomes" id="UP000246740">
    <property type="component" value="Unassembled WGS sequence"/>
</dbReference>
<proteinExistence type="predicted"/>
<dbReference type="InParanoid" id="A0A317XNX8"/>
<name>A0A317XNX8_9BASI</name>
<sequence length="118" mass="12954">MPASKTRFKIPDSRFTLLSSRHALSLPYCVGRRAILSCLSLSLSLVCAVVLASQPWLSTVIAIAIAKSPTSHIPRRCHCYCRLSLSHICSRATLSCVATRVQDVGLTPNADRTPHTWH</sequence>
<dbReference type="AlphaFoldDB" id="A0A317XNX8"/>
<reference evidence="1 2" key="1">
    <citation type="journal article" date="2018" name="Mol. Biol. Evol.">
        <title>Broad Genomic Sampling Reveals a Smut Pathogenic Ancestry of the Fungal Clade Ustilaginomycotina.</title>
        <authorList>
            <person name="Kijpornyongpan T."/>
            <person name="Mondo S.J."/>
            <person name="Barry K."/>
            <person name="Sandor L."/>
            <person name="Lee J."/>
            <person name="Lipzen A."/>
            <person name="Pangilinan J."/>
            <person name="LaButti K."/>
            <person name="Hainaut M."/>
            <person name="Henrissat B."/>
            <person name="Grigoriev I.V."/>
            <person name="Spatafora J.W."/>
            <person name="Aime M.C."/>
        </authorList>
    </citation>
    <scope>NUCLEOTIDE SEQUENCE [LARGE SCALE GENOMIC DNA]</scope>
    <source>
        <strain evidence="1 2">MCA 3645</strain>
    </source>
</reference>
<gene>
    <name evidence="1" type="ORF">BCV70DRAFT_113074</name>
</gene>
<evidence type="ECO:0000313" key="1">
    <source>
        <dbReference type="EMBL" id="PWY99791.1"/>
    </source>
</evidence>
<keyword evidence="2" id="KW-1185">Reference proteome</keyword>
<evidence type="ECO:0000313" key="2">
    <source>
        <dbReference type="Proteomes" id="UP000246740"/>
    </source>
</evidence>
<accession>A0A317XNX8</accession>
<organism evidence="1 2">
    <name type="scientific">Testicularia cyperi</name>
    <dbReference type="NCBI Taxonomy" id="1882483"/>
    <lineage>
        <taxon>Eukaryota</taxon>
        <taxon>Fungi</taxon>
        <taxon>Dikarya</taxon>
        <taxon>Basidiomycota</taxon>
        <taxon>Ustilaginomycotina</taxon>
        <taxon>Ustilaginomycetes</taxon>
        <taxon>Ustilaginales</taxon>
        <taxon>Anthracoideaceae</taxon>
        <taxon>Testicularia</taxon>
    </lineage>
</organism>